<evidence type="ECO:0000313" key="3">
    <source>
        <dbReference type="EMBL" id="CAL6110563.1"/>
    </source>
</evidence>
<sequence>MIQIISQRFCHKRLCDAAAMKTLLTAPKPNPRSQPKIQNVTFTQRANEEAKLHFTSLITNALHEGTIATKQGQRDRQATGRSGLPGQEGEAQCNAGSDGLGVTADIASAASRVWEQGQKATPGRRIIMINIINKFIQQVVAKFTQLNYLTLFTQFSPSKIEFATEYAGYLYPTAIPKLVGLETFIELILEVTILRVHAQQF</sequence>
<protein>
    <submittedName>
        <fullName evidence="3">Hypothetical_protein</fullName>
    </submittedName>
</protein>
<comment type="caution">
    <text evidence="2">The sequence shown here is derived from an EMBL/GenBank/DDBJ whole genome shotgun (WGS) entry which is preliminary data.</text>
</comment>
<name>A0AA86QP69_9EUKA</name>
<evidence type="ECO:0000256" key="1">
    <source>
        <dbReference type="SAM" id="MobiDB-lite"/>
    </source>
</evidence>
<accession>A0AA86QP69</accession>
<evidence type="ECO:0000313" key="2">
    <source>
        <dbReference type="EMBL" id="CAI9957737.1"/>
    </source>
</evidence>
<feature type="region of interest" description="Disordered" evidence="1">
    <location>
        <begin position="66"/>
        <end position="92"/>
    </location>
</feature>
<reference evidence="2" key="1">
    <citation type="submission" date="2023-06" db="EMBL/GenBank/DDBJ databases">
        <authorList>
            <person name="Kurt Z."/>
        </authorList>
    </citation>
    <scope>NUCLEOTIDE SEQUENCE</scope>
</reference>
<dbReference type="Proteomes" id="UP001642409">
    <property type="component" value="Unassembled WGS sequence"/>
</dbReference>
<organism evidence="2">
    <name type="scientific">Hexamita inflata</name>
    <dbReference type="NCBI Taxonomy" id="28002"/>
    <lineage>
        <taxon>Eukaryota</taxon>
        <taxon>Metamonada</taxon>
        <taxon>Diplomonadida</taxon>
        <taxon>Hexamitidae</taxon>
        <taxon>Hexamitinae</taxon>
        <taxon>Hexamita</taxon>
    </lineage>
</organism>
<dbReference type="EMBL" id="CATOUU010000892">
    <property type="protein sequence ID" value="CAI9957737.1"/>
    <property type="molecule type" value="Genomic_DNA"/>
</dbReference>
<reference evidence="3 4" key="2">
    <citation type="submission" date="2024-07" db="EMBL/GenBank/DDBJ databases">
        <authorList>
            <person name="Akdeniz Z."/>
        </authorList>
    </citation>
    <scope>NUCLEOTIDE SEQUENCE [LARGE SCALE GENOMIC DNA]</scope>
</reference>
<gene>
    <name evidence="2" type="ORF">HINF_LOCUS45382</name>
    <name evidence="3" type="ORF">HINF_LOCUS75978</name>
</gene>
<evidence type="ECO:0000313" key="4">
    <source>
        <dbReference type="Proteomes" id="UP001642409"/>
    </source>
</evidence>
<proteinExistence type="predicted"/>
<dbReference type="AlphaFoldDB" id="A0AA86QP69"/>
<keyword evidence="4" id="KW-1185">Reference proteome</keyword>
<dbReference type="EMBL" id="CAXDID020000691">
    <property type="protein sequence ID" value="CAL6110563.1"/>
    <property type="molecule type" value="Genomic_DNA"/>
</dbReference>